<name>A0A0L0FBY7_9EUKA</name>
<dbReference type="RefSeq" id="XP_014148184.1">
    <property type="nucleotide sequence ID" value="XM_014292709.1"/>
</dbReference>
<accession>A0A0L0FBY7</accession>
<dbReference type="GeneID" id="25913670"/>
<protein>
    <submittedName>
        <fullName evidence="1">Uncharacterized protein</fullName>
    </submittedName>
</protein>
<dbReference type="EMBL" id="KQ244562">
    <property type="protein sequence ID" value="KNC74282.1"/>
    <property type="molecule type" value="Genomic_DNA"/>
</dbReference>
<dbReference type="AlphaFoldDB" id="A0A0L0FBY7"/>
<gene>
    <name evidence="1" type="ORF">SARC_13166</name>
</gene>
<evidence type="ECO:0000313" key="2">
    <source>
        <dbReference type="Proteomes" id="UP000054560"/>
    </source>
</evidence>
<evidence type="ECO:0000313" key="1">
    <source>
        <dbReference type="EMBL" id="KNC74282.1"/>
    </source>
</evidence>
<sequence length="75" mass="8782">MVTPPQPTDAVQKIHPIHGYIWPEHYSQAPPIWKYDLYSLFERYNSALTKQQPSSWALNILGFPNIKQTYFTFVA</sequence>
<organism evidence="1 2">
    <name type="scientific">Sphaeroforma arctica JP610</name>
    <dbReference type="NCBI Taxonomy" id="667725"/>
    <lineage>
        <taxon>Eukaryota</taxon>
        <taxon>Ichthyosporea</taxon>
        <taxon>Ichthyophonida</taxon>
        <taxon>Sphaeroforma</taxon>
    </lineage>
</organism>
<dbReference type="Proteomes" id="UP000054560">
    <property type="component" value="Unassembled WGS sequence"/>
</dbReference>
<reference evidence="1 2" key="1">
    <citation type="submission" date="2011-02" db="EMBL/GenBank/DDBJ databases">
        <title>The Genome Sequence of Sphaeroforma arctica JP610.</title>
        <authorList>
            <consortium name="The Broad Institute Genome Sequencing Platform"/>
            <person name="Russ C."/>
            <person name="Cuomo C."/>
            <person name="Young S.K."/>
            <person name="Zeng Q."/>
            <person name="Gargeya S."/>
            <person name="Alvarado L."/>
            <person name="Berlin A."/>
            <person name="Chapman S.B."/>
            <person name="Chen Z."/>
            <person name="Freedman E."/>
            <person name="Gellesch M."/>
            <person name="Goldberg J."/>
            <person name="Griggs A."/>
            <person name="Gujja S."/>
            <person name="Heilman E."/>
            <person name="Heiman D."/>
            <person name="Howarth C."/>
            <person name="Mehta T."/>
            <person name="Neiman D."/>
            <person name="Pearson M."/>
            <person name="Roberts A."/>
            <person name="Saif S."/>
            <person name="Shea T."/>
            <person name="Shenoy N."/>
            <person name="Sisk P."/>
            <person name="Stolte C."/>
            <person name="Sykes S."/>
            <person name="White J."/>
            <person name="Yandava C."/>
            <person name="Burger G."/>
            <person name="Gray M.W."/>
            <person name="Holland P.W.H."/>
            <person name="King N."/>
            <person name="Lang F.B.F."/>
            <person name="Roger A.J."/>
            <person name="Ruiz-Trillo I."/>
            <person name="Haas B."/>
            <person name="Nusbaum C."/>
            <person name="Birren B."/>
        </authorList>
    </citation>
    <scope>NUCLEOTIDE SEQUENCE [LARGE SCALE GENOMIC DNA]</scope>
    <source>
        <strain evidence="1 2">JP610</strain>
    </source>
</reference>
<keyword evidence="2" id="KW-1185">Reference proteome</keyword>
<proteinExistence type="predicted"/>